<reference evidence="3" key="1">
    <citation type="submission" date="2014-03" db="EMBL/GenBank/DDBJ databases">
        <authorList>
            <person name="Aksoy S."/>
            <person name="Warren W."/>
            <person name="Wilson R.K."/>
        </authorList>
    </citation>
    <scope>NUCLEOTIDE SEQUENCE [LARGE SCALE GENOMIC DNA]</scope>
    <source>
        <strain evidence="3">IAEA</strain>
    </source>
</reference>
<dbReference type="EnsemblMetazoa" id="GBRI009137-RA">
    <property type="protein sequence ID" value="GBRI009137-PA"/>
    <property type="gene ID" value="GBRI009137"/>
</dbReference>
<feature type="coiled-coil region" evidence="1">
    <location>
        <begin position="121"/>
        <end position="182"/>
    </location>
</feature>
<evidence type="ECO:0000313" key="2">
    <source>
        <dbReference type="EnsemblMetazoa" id="GBRI009137-PA"/>
    </source>
</evidence>
<dbReference type="STRING" id="37001.A0A1A9W7N6"/>
<name>A0A1A9W7N6_9MUSC</name>
<keyword evidence="1" id="KW-0175">Coiled coil</keyword>
<evidence type="ECO:0000256" key="1">
    <source>
        <dbReference type="SAM" id="Coils"/>
    </source>
</evidence>
<keyword evidence="3" id="KW-1185">Reference proteome</keyword>
<feature type="coiled-coil region" evidence="1">
    <location>
        <begin position="12"/>
        <end position="39"/>
    </location>
</feature>
<dbReference type="SUPFAM" id="SSF111469">
    <property type="entry name" value="Geminin coiled-coil domain"/>
    <property type="match status" value="1"/>
</dbReference>
<dbReference type="Pfam" id="PF07412">
    <property type="entry name" value="Geminin"/>
    <property type="match status" value="1"/>
</dbReference>
<dbReference type="Proteomes" id="UP000091820">
    <property type="component" value="Unassembled WGS sequence"/>
</dbReference>
<evidence type="ECO:0000313" key="3">
    <source>
        <dbReference type="Proteomes" id="UP000091820"/>
    </source>
</evidence>
<dbReference type="VEuPathDB" id="VectorBase:GBRI009137"/>
<dbReference type="InterPro" id="IPR022786">
    <property type="entry name" value="Geminin/Multicilin"/>
</dbReference>
<dbReference type="GO" id="GO:0006275">
    <property type="term" value="P:regulation of DNA replication"/>
    <property type="evidence" value="ECO:0007669"/>
    <property type="project" value="InterPro"/>
</dbReference>
<dbReference type="AlphaFoldDB" id="A0A1A9W7N6"/>
<proteinExistence type="predicted"/>
<sequence>MSGNLAENNYVKKDIEENLKNQRKTLQVLDTDKENLKSVIDKKNPFKSGLNLNKCNINNSELGKRKKTENKAVEININSQYRTVNPVLGEKRITEKTLTSTDGVISEYYWEKLAEKRRDALDIALKENQQLHERIQCLKEELITLQKLYKEAKGLVSVLTEILNEDDNKDEAEQEATAVMDEINGSISSTAALSDFEDVLA</sequence>
<evidence type="ECO:0008006" key="4">
    <source>
        <dbReference type="Google" id="ProtNLM"/>
    </source>
</evidence>
<organism evidence="2 3">
    <name type="scientific">Glossina brevipalpis</name>
    <dbReference type="NCBI Taxonomy" id="37001"/>
    <lineage>
        <taxon>Eukaryota</taxon>
        <taxon>Metazoa</taxon>
        <taxon>Ecdysozoa</taxon>
        <taxon>Arthropoda</taxon>
        <taxon>Hexapoda</taxon>
        <taxon>Insecta</taxon>
        <taxon>Pterygota</taxon>
        <taxon>Neoptera</taxon>
        <taxon>Endopterygota</taxon>
        <taxon>Diptera</taxon>
        <taxon>Brachycera</taxon>
        <taxon>Muscomorpha</taxon>
        <taxon>Hippoboscoidea</taxon>
        <taxon>Glossinidae</taxon>
        <taxon>Glossina</taxon>
    </lineage>
</organism>
<accession>A0A1A9W7N6</accession>
<protein>
    <recommendedName>
        <fullName evidence="4">Geminin</fullName>
    </recommendedName>
</protein>
<dbReference type="Gene3D" id="1.20.5.1180">
    <property type="entry name" value="Geminin coiled-coil domain"/>
    <property type="match status" value="1"/>
</dbReference>
<reference evidence="2" key="2">
    <citation type="submission" date="2020-05" db="UniProtKB">
        <authorList>
            <consortium name="EnsemblMetazoa"/>
        </authorList>
    </citation>
    <scope>IDENTIFICATION</scope>
    <source>
        <strain evidence="2">IAEA</strain>
    </source>
</reference>